<comment type="caution">
    <text evidence="1">The sequence shown here is derived from an EMBL/GenBank/DDBJ whole genome shotgun (WGS) entry which is preliminary data.</text>
</comment>
<keyword evidence="2" id="KW-1185">Reference proteome</keyword>
<dbReference type="InterPro" id="IPR008535">
    <property type="entry name" value="DUF817"/>
</dbReference>
<proteinExistence type="predicted"/>
<reference evidence="1" key="2">
    <citation type="submission" date="2020-09" db="EMBL/GenBank/DDBJ databases">
        <authorList>
            <person name="Sun Q."/>
            <person name="Zhou Y."/>
        </authorList>
    </citation>
    <scope>NUCLEOTIDE SEQUENCE</scope>
    <source>
        <strain evidence="1">CGMCC 1.15367</strain>
    </source>
</reference>
<sequence>MLETIDHGLLVTEPRPDLRGLHRILVELLFFGLKEARACLFAGLFFLAIFIVPRHGLSGIPRYDLLLAIALAIQGWMLWRGIETLDEAKTVLLFHIAGFGLEAFKTSGAIQSWSYADFA</sequence>
<reference evidence="1" key="1">
    <citation type="journal article" date="2014" name="Int. J. Syst. Evol. Microbiol.">
        <title>Complete genome sequence of Corynebacterium casei LMG S-19264T (=DSM 44701T), isolated from a smear-ripened cheese.</title>
        <authorList>
            <consortium name="US DOE Joint Genome Institute (JGI-PGF)"/>
            <person name="Walter F."/>
            <person name="Albersmeier A."/>
            <person name="Kalinowski J."/>
            <person name="Ruckert C."/>
        </authorList>
    </citation>
    <scope>NUCLEOTIDE SEQUENCE</scope>
    <source>
        <strain evidence="1">CGMCC 1.15367</strain>
    </source>
</reference>
<evidence type="ECO:0000313" key="1">
    <source>
        <dbReference type="EMBL" id="GGE14762.1"/>
    </source>
</evidence>
<dbReference type="Proteomes" id="UP000644699">
    <property type="component" value="Unassembled WGS sequence"/>
</dbReference>
<accession>A0A916ZUN5</accession>
<evidence type="ECO:0000313" key="2">
    <source>
        <dbReference type="Proteomes" id="UP000644699"/>
    </source>
</evidence>
<gene>
    <name evidence="1" type="ORF">GCM10011390_37370</name>
</gene>
<dbReference type="Pfam" id="PF05675">
    <property type="entry name" value="DUF817"/>
    <property type="match status" value="1"/>
</dbReference>
<protein>
    <recommendedName>
        <fullName evidence="3">DUF817 family protein</fullName>
    </recommendedName>
</protein>
<dbReference type="EMBL" id="BMIQ01000006">
    <property type="protein sequence ID" value="GGE14762.1"/>
    <property type="molecule type" value="Genomic_DNA"/>
</dbReference>
<name>A0A916ZUN5_9HYPH</name>
<organism evidence="1 2">
    <name type="scientific">Aureimonas endophytica</name>
    <dbReference type="NCBI Taxonomy" id="2027858"/>
    <lineage>
        <taxon>Bacteria</taxon>
        <taxon>Pseudomonadati</taxon>
        <taxon>Pseudomonadota</taxon>
        <taxon>Alphaproteobacteria</taxon>
        <taxon>Hyphomicrobiales</taxon>
        <taxon>Aurantimonadaceae</taxon>
        <taxon>Aureimonas</taxon>
    </lineage>
</organism>
<dbReference type="AlphaFoldDB" id="A0A916ZUN5"/>
<evidence type="ECO:0008006" key="3">
    <source>
        <dbReference type="Google" id="ProtNLM"/>
    </source>
</evidence>